<proteinExistence type="inferred from homology"/>
<dbReference type="OrthoDB" id="9806522at2"/>
<dbReference type="InterPro" id="IPR050291">
    <property type="entry name" value="CDF_Transporter"/>
</dbReference>
<keyword evidence="6 7" id="KW-0472">Membrane</keyword>
<reference evidence="10 11" key="1">
    <citation type="submission" date="2016-11" db="EMBL/GenBank/DDBJ databases">
        <authorList>
            <person name="Varghese N."/>
            <person name="Submissions S."/>
        </authorList>
    </citation>
    <scope>NUCLEOTIDE SEQUENCE [LARGE SCALE GENOMIC DNA]</scope>
    <source>
        <strain evidence="10 11">DSM 19027</strain>
    </source>
</reference>
<dbReference type="SUPFAM" id="SSF160240">
    <property type="entry name" value="Cation efflux protein cytoplasmic domain-like"/>
    <property type="match status" value="1"/>
</dbReference>
<keyword evidence="4 7" id="KW-0812">Transmembrane</keyword>
<dbReference type="InterPro" id="IPR036837">
    <property type="entry name" value="Cation_efflux_CTD_sf"/>
</dbReference>
<keyword evidence="3" id="KW-0813">Transport</keyword>
<dbReference type="PANTHER" id="PTHR43840:SF15">
    <property type="entry name" value="MITOCHONDRIAL METAL TRANSPORTER 1-RELATED"/>
    <property type="match status" value="1"/>
</dbReference>
<evidence type="ECO:0000256" key="6">
    <source>
        <dbReference type="ARBA" id="ARBA00023136"/>
    </source>
</evidence>
<evidence type="ECO:0000256" key="1">
    <source>
        <dbReference type="ARBA" id="ARBA00004141"/>
    </source>
</evidence>
<comment type="subcellular location">
    <subcellularLocation>
        <location evidence="1">Membrane</location>
        <topology evidence="1">Multi-pass membrane protein</topology>
    </subcellularLocation>
</comment>
<dbReference type="SUPFAM" id="SSF161111">
    <property type="entry name" value="Cation efflux protein transmembrane domain-like"/>
    <property type="match status" value="1"/>
</dbReference>
<evidence type="ECO:0000256" key="4">
    <source>
        <dbReference type="ARBA" id="ARBA00022692"/>
    </source>
</evidence>
<accession>A0A1M6K417</accession>
<dbReference type="Pfam" id="PF16916">
    <property type="entry name" value="ZT_dimer"/>
    <property type="match status" value="1"/>
</dbReference>
<dbReference type="EMBL" id="FQZP01000068">
    <property type="protein sequence ID" value="SHJ53622.1"/>
    <property type="molecule type" value="Genomic_DNA"/>
</dbReference>
<feature type="domain" description="Cation efflux protein transmembrane" evidence="8">
    <location>
        <begin position="31"/>
        <end position="223"/>
    </location>
</feature>
<dbReference type="AlphaFoldDB" id="A0A1M6K417"/>
<evidence type="ECO:0000256" key="2">
    <source>
        <dbReference type="ARBA" id="ARBA00008114"/>
    </source>
</evidence>
<evidence type="ECO:0000313" key="11">
    <source>
        <dbReference type="Proteomes" id="UP000324781"/>
    </source>
</evidence>
<feature type="transmembrane region" description="Helical" evidence="7">
    <location>
        <begin position="28"/>
        <end position="47"/>
    </location>
</feature>
<dbReference type="Pfam" id="PF01545">
    <property type="entry name" value="Cation_efflux"/>
    <property type="match status" value="1"/>
</dbReference>
<dbReference type="InterPro" id="IPR027470">
    <property type="entry name" value="Cation_efflux_CTD"/>
</dbReference>
<keyword evidence="11" id="KW-1185">Reference proteome</keyword>
<feature type="transmembrane region" description="Helical" evidence="7">
    <location>
        <begin position="127"/>
        <end position="150"/>
    </location>
</feature>
<feature type="transmembrane region" description="Helical" evidence="7">
    <location>
        <begin position="197"/>
        <end position="215"/>
    </location>
</feature>
<name>A0A1M6K417_9FIRM</name>
<evidence type="ECO:0000256" key="5">
    <source>
        <dbReference type="ARBA" id="ARBA00022989"/>
    </source>
</evidence>
<dbReference type="PANTHER" id="PTHR43840">
    <property type="entry name" value="MITOCHONDRIAL METAL TRANSPORTER 1-RELATED"/>
    <property type="match status" value="1"/>
</dbReference>
<dbReference type="Gene3D" id="1.20.1510.10">
    <property type="entry name" value="Cation efflux protein transmembrane domain"/>
    <property type="match status" value="1"/>
</dbReference>
<dbReference type="InterPro" id="IPR002524">
    <property type="entry name" value="Cation_efflux"/>
</dbReference>
<sequence length="403" mass="44541">MTNWIIRLFIKDHENTTDPVVRGRYGRVSSLVGILCNVLLFGAKMLIGTLAHSIAITADAVNNLSDAGSSVITLVGFKLSAKPADKEHPYGHARIEYITGFIISIIILLLSFELIRSSVEKIIHPEPILFSAVTVAVLALAILAKLWLGLFYKKMGRIIQSTALGATSADCLNDVLATGAVLGAALFAGLTGIQIDGYMGLAVALFILFSGIGLIRKTLSPLLGEAPDEELVRRIEEKLKSYDGVIGFHDLVIHNYGPDRCFATVHLEVPAERDILESHHIIDAIEKDFSTEMNIQMVIHMDPVVTGDEQLDRLKAVVDGIVKDIDPELSMHDFRAVLGKQHVKLIFEVTVPPSFKADNEELINRIRQAIQRYNPQYESVITLDRNYISSTHKDDLRREEVGQ</sequence>
<evidence type="ECO:0000256" key="3">
    <source>
        <dbReference type="ARBA" id="ARBA00022448"/>
    </source>
</evidence>
<gene>
    <name evidence="10" type="ORF">SAMN05444373_10681</name>
</gene>
<comment type="similarity">
    <text evidence="2">Belongs to the cation diffusion facilitator (CDF) transporter (TC 2.A.4) family.</text>
</comment>
<dbReference type="GO" id="GO:0016020">
    <property type="term" value="C:membrane"/>
    <property type="evidence" value="ECO:0007669"/>
    <property type="project" value="UniProtKB-SubCell"/>
</dbReference>
<dbReference type="Proteomes" id="UP000324781">
    <property type="component" value="Unassembled WGS sequence"/>
</dbReference>
<dbReference type="InterPro" id="IPR058533">
    <property type="entry name" value="Cation_efflux_TM"/>
</dbReference>
<evidence type="ECO:0000259" key="8">
    <source>
        <dbReference type="Pfam" id="PF01545"/>
    </source>
</evidence>
<dbReference type="InterPro" id="IPR027469">
    <property type="entry name" value="Cation_efflux_TMD_sf"/>
</dbReference>
<dbReference type="Gene3D" id="3.30.70.1350">
    <property type="entry name" value="Cation efflux protein, cytoplasmic domain"/>
    <property type="match status" value="1"/>
</dbReference>
<dbReference type="GO" id="GO:0008324">
    <property type="term" value="F:monoatomic cation transmembrane transporter activity"/>
    <property type="evidence" value="ECO:0007669"/>
    <property type="project" value="InterPro"/>
</dbReference>
<dbReference type="NCBIfam" id="TIGR01297">
    <property type="entry name" value="CDF"/>
    <property type="match status" value="1"/>
</dbReference>
<feature type="transmembrane region" description="Helical" evidence="7">
    <location>
        <begin position="171"/>
        <end position="191"/>
    </location>
</feature>
<organism evidence="10 11">
    <name type="scientific">Thermoclostridium caenicola</name>
    <dbReference type="NCBI Taxonomy" id="659425"/>
    <lineage>
        <taxon>Bacteria</taxon>
        <taxon>Bacillati</taxon>
        <taxon>Bacillota</taxon>
        <taxon>Clostridia</taxon>
        <taxon>Eubacteriales</taxon>
        <taxon>Oscillospiraceae</taxon>
        <taxon>Thermoclostridium</taxon>
    </lineage>
</organism>
<evidence type="ECO:0000259" key="9">
    <source>
        <dbReference type="Pfam" id="PF16916"/>
    </source>
</evidence>
<dbReference type="RefSeq" id="WP_149679624.1">
    <property type="nucleotide sequence ID" value="NZ_FQZP01000068.1"/>
</dbReference>
<evidence type="ECO:0000313" key="10">
    <source>
        <dbReference type="EMBL" id="SHJ53622.1"/>
    </source>
</evidence>
<feature type="domain" description="Cation efflux protein cytoplasmic" evidence="9">
    <location>
        <begin position="227"/>
        <end position="303"/>
    </location>
</feature>
<feature type="transmembrane region" description="Helical" evidence="7">
    <location>
        <begin position="95"/>
        <end position="115"/>
    </location>
</feature>
<protein>
    <submittedName>
        <fullName evidence="10">Cation diffusion facilitator family transporter</fullName>
    </submittedName>
</protein>
<evidence type="ECO:0000256" key="7">
    <source>
        <dbReference type="SAM" id="Phobius"/>
    </source>
</evidence>
<keyword evidence="5 7" id="KW-1133">Transmembrane helix</keyword>